<dbReference type="EMBL" id="CP097885">
    <property type="protein sequence ID" value="URN40924.1"/>
    <property type="molecule type" value="Genomic_DNA"/>
</dbReference>
<organism evidence="1 2">
    <name type="scientific">Peptoniphilus genitalis</name>
    <dbReference type="NCBI Taxonomy" id="3036303"/>
    <lineage>
        <taxon>Bacteria</taxon>
        <taxon>Bacillati</taxon>
        <taxon>Bacillota</taxon>
        <taxon>Tissierellia</taxon>
        <taxon>Tissierellales</taxon>
        <taxon>Peptoniphilaceae</taxon>
        <taxon>Peptoniphilus</taxon>
    </lineage>
</organism>
<evidence type="ECO:0000313" key="2">
    <source>
        <dbReference type="Proteomes" id="UP001056218"/>
    </source>
</evidence>
<gene>
    <name evidence="1" type="ORF">M9426_06615</name>
</gene>
<reference evidence="1 2" key="1">
    <citation type="submission" date="2022-05" db="EMBL/GenBank/DDBJ databases">
        <title>Identification of Peptoniphilus vaginalis-like Bacteria, Peptoniphilus septimus sp. nov. from Blood Cultures in a Cervical Cancer Patient receiving Chemotherapy: Case and Implications.</title>
        <authorList>
            <person name="Zhan X.-Y."/>
        </authorList>
    </citation>
    <scope>NUCLEOTIDE SEQUENCE [LARGE SCALE GENOMIC DNA]</scope>
    <source>
        <strain evidence="1 2">SAHP1</strain>
    </source>
</reference>
<name>A0ABY4TMD8_9FIRM</name>
<dbReference type="RefSeq" id="WP_250341735.1">
    <property type="nucleotide sequence ID" value="NZ_CP097885.1"/>
</dbReference>
<proteinExistence type="predicted"/>
<accession>A0ABY4TMD8</accession>
<evidence type="ECO:0000313" key="1">
    <source>
        <dbReference type="EMBL" id="URN40924.1"/>
    </source>
</evidence>
<sequence>MLWEANTVPGPTKLIGGNEEAGFYGEVPTSELITGDELAKMIGLTAGKSQNSNAGWLKFAYMGKVEFVAKKTFRSYISWDHINAVSAVFGNRTIKIGNHTYKIRLMKGKTEGKQNDIGSYQGDICKNSEWNKLMLPIHKNAPSSWEYPKNVNSPTENWNVGYTDNDLFTSSSAGDGSYSWCQEHGNSISCRLYRGHIYVSSSNFNVPSRVISNHGWRPVLELVD</sequence>
<dbReference type="Proteomes" id="UP001056218">
    <property type="component" value="Chromosome"/>
</dbReference>
<protein>
    <submittedName>
        <fullName evidence="1">Uncharacterized protein</fullName>
    </submittedName>
</protein>
<keyword evidence="2" id="KW-1185">Reference proteome</keyword>